<dbReference type="Pfam" id="PF07738">
    <property type="entry name" value="Sad1_UNC"/>
    <property type="match status" value="2"/>
</dbReference>
<evidence type="ECO:0000313" key="8">
    <source>
        <dbReference type="EMBL" id="GJJ77144.1"/>
    </source>
</evidence>
<dbReference type="AlphaFoldDB" id="A0A9P3HI43"/>
<comment type="caution">
    <text evidence="8">The sequence shown here is derived from an EMBL/GenBank/DDBJ whole genome shotgun (WGS) entry which is preliminary data.</text>
</comment>
<feature type="region of interest" description="Disordered" evidence="5">
    <location>
        <begin position="470"/>
        <end position="503"/>
    </location>
</feature>
<evidence type="ECO:0000259" key="7">
    <source>
        <dbReference type="PROSITE" id="PS51469"/>
    </source>
</evidence>
<organism evidence="8 9">
    <name type="scientific">Entomortierella parvispora</name>
    <dbReference type="NCBI Taxonomy" id="205924"/>
    <lineage>
        <taxon>Eukaryota</taxon>
        <taxon>Fungi</taxon>
        <taxon>Fungi incertae sedis</taxon>
        <taxon>Mucoromycota</taxon>
        <taxon>Mortierellomycotina</taxon>
        <taxon>Mortierellomycetes</taxon>
        <taxon>Mortierellales</taxon>
        <taxon>Mortierellaceae</taxon>
        <taxon>Entomortierella</taxon>
    </lineage>
</organism>
<name>A0A9P3HI43_9FUNG</name>
<reference evidence="8" key="1">
    <citation type="submission" date="2021-11" db="EMBL/GenBank/DDBJ databases">
        <authorList>
            <person name="Herlambang A."/>
            <person name="Guo Y."/>
            <person name="Takashima Y."/>
            <person name="Nishizawa T."/>
        </authorList>
    </citation>
    <scope>NUCLEOTIDE SEQUENCE</scope>
    <source>
        <strain evidence="8">E1425</strain>
    </source>
</reference>
<evidence type="ECO:0000313" key="9">
    <source>
        <dbReference type="Proteomes" id="UP000827284"/>
    </source>
</evidence>
<evidence type="ECO:0000256" key="6">
    <source>
        <dbReference type="SAM" id="Phobius"/>
    </source>
</evidence>
<dbReference type="InterPro" id="IPR012919">
    <property type="entry name" value="SUN_dom"/>
</dbReference>
<dbReference type="Proteomes" id="UP000827284">
    <property type="component" value="Unassembled WGS sequence"/>
</dbReference>
<comment type="subcellular location">
    <subcellularLocation>
        <location evidence="1">Membrane</location>
    </subcellularLocation>
</comment>
<feature type="region of interest" description="Disordered" evidence="5">
    <location>
        <begin position="190"/>
        <end position="219"/>
    </location>
</feature>
<dbReference type="InterPro" id="IPR045119">
    <property type="entry name" value="SUN1-5"/>
</dbReference>
<feature type="compositionally biased region" description="Basic residues" evidence="5">
    <location>
        <begin position="199"/>
        <end position="214"/>
    </location>
</feature>
<evidence type="ECO:0000256" key="2">
    <source>
        <dbReference type="ARBA" id="ARBA00022692"/>
    </source>
</evidence>
<gene>
    <name evidence="8" type="ORF">EMPS_09503</name>
</gene>
<dbReference type="OrthoDB" id="342281at2759"/>
<dbReference type="GO" id="GO:0043495">
    <property type="term" value="F:protein-membrane adaptor activity"/>
    <property type="evidence" value="ECO:0007669"/>
    <property type="project" value="TreeGrafter"/>
</dbReference>
<dbReference type="PANTHER" id="PTHR12911">
    <property type="entry name" value="SAD1/UNC-84-LIKE PROTEIN-RELATED"/>
    <property type="match status" value="1"/>
</dbReference>
<dbReference type="Gene3D" id="2.60.120.260">
    <property type="entry name" value="Galactose-binding domain-like"/>
    <property type="match status" value="1"/>
</dbReference>
<feature type="domain" description="SUN" evidence="7">
    <location>
        <begin position="367"/>
        <end position="587"/>
    </location>
</feature>
<evidence type="ECO:0000256" key="5">
    <source>
        <dbReference type="SAM" id="MobiDB-lite"/>
    </source>
</evidence>
<sequence>MGRRATPTPPPTLAPQSRYFLRNSTLTPEPTFKKEFSLTPSRSPSPQCHDELSLHIPRQPNHQLYHPTGVSVQDTKSGMYARLGTFANNQTHHHYDIDDSPAYDWSSTSDVNDDGNTFSDEDAMVAFLERQELELSSGFAIHSNEEKSLWPVQTTSSRARNIPLLSHTRGPHSELPLKFGNESELAYANTSSKVEKNRLSRRTHSTKRRHRGSSFKRASSPPLERLALGPLIGFTFFVVLFVVTVFSLARKHNHQAYTLHGGERDSSQSLQKEWTWAWMTRPRAKDDRLLTLQYVQDLEHKLEHVQRILERLEVGNTGPSEPDHLRAPLFKPNIFSTLETKAITDMIEEALGADIVAKPDFALYSVGGRVLPHLTFANLVQLRQPTLLGRLGGRFLVPPPTVLESKSPEKALQPSVFAGECWAFQGDHGQLGIQLSRRITVTDVTIEHVDHRAALDIGSAPRHIEIWRLTEPGPRRSAPPQSSSFEMHPPPPQHQNSKETGKTVPLSSIKGIWRNGNAPVPGATLLTSFEYQIKNNTDGNVKRVQTFSIPERKQDEISTGIVVRVLSNWGHAKHTCLYRVRVHGLEQ</sequence>
<evidence type="ECO:0000256" key="3">
    <source>
        <dbReference type="ARBA" id="ARBA00022989"/>
    </source>
</evidence>
<proteinExistence type="predicted"/>
<keyword evidence="4 6" id="KW-0472">Membrane</keyword>
<protein>
    <recommendedName>
        <fullName evidence="7">SUN domain-containing protein</fullName>
    </recommendedName>
</protein>
<feature type="transmembrane region" description="Helical" evidence="6">
    <location>
        <begin position="226"/>
        <end position="249"/>
    </location>
</feature>
<dbReference type="EMBL" id="BQFW01000013">
    <property type="protein sequence ID" value="GJJ77144.1"/>
    <property type="molecule type" value="Genomic_DNA"/>
</dbReference>
<accession>A0A9P3HI43</accession>
<keyword evidence="3 6" id="KW-1133">Transmembrane helix</keyword>
<dbReference type="GO" id="GO:0034993">
    <property type="term" value="C:meiotic nuclear membrane microtubule tethering complex"/>
    <property type="evidence" value="ECO:0007669"/>
    <property type="project" value="TreeGrafter"/>
</dbReference>
<reference evidence="8" key="2">
    <citation type="journal article" date="2022" name="Microbiol. Resour. Announc.">
        <title>Whole-Genome Sequence of Entomortierella parvispora E1425, a Mucoromycotan Fungus Associated with Burkholderiaceae-Related Endosymbiotic Bacteria.</title>
        <authorList>
            <person name="Herlambang A."/>
            <person name="Guo Y."/>
            <person name="Takashima Y."/>
            <person name="Narisawa K."/>
            <person name="Ohta H."/>
            <person name="Nishizawa T."/>
        </authorList>
    </citation>
    <scope>NUCLEOTIDE SEQUENCE</scope>
    <source>
        <strain evidence="8">E1425</strain>
    </source>
</reference>
<dbReference type="PANTHER" id="PTHR12911:SF8">
    <property type="entry name" value="KLAROID PROTEIN-RELATED"/>
    <property type="match status" value="1"/>
</dbReference>
<dbReference type="PROSITE" id="PS51469">
    <property type="entry name" value="SUN"/>
    <property type="match status" value="1"/>
</dbReference>
<keyword evidence="9" id="KW-1185">Reference proteome</keyword>
<evidence type="ECO:0000256" key="4">
    <source>
        <dbReference type="ARBA" id="ARBA00023136"/>
    </source>
</evidence>
<keyword evidence="2 6" id="KW-0812">Transmembrane</keyword>
<evidence type="ECO:0000256" key="1">
    <source>
        <dbReference type="ARBA" id="ARBA00004370"/>
    </source>
</evidence>